<feature type="transmembrane region" description="Helical" evidence="5">
    <location>
        <begin position="86"/>
        <end position="107"/>
    </location>
</feature>
<dbReference type="GO" id="GO:0033281">
    <property type="term" value="C:TAT protein transport complex"/>
    <property type="evidence" value="ECO:0007669"/>
    <property type="project" value="UniProtKB-UniRule"/>
</dbReference>
<dbReference type="Pfam" id="PF00902">
    <property type="entry name" value="TatC"/>
    <property type="match status" value="1"/>
</dbReference>
<dbReference type="OrthoDB" id="9777044at2"/>
<proteinExistence type="inferred from homology"/>
<dbReference type="NCBIfam" id="TIGR00945">
    <property type="entry name" value="tatC"/>
    <property type="match status" value="1"/>
</dbReference>
<name>A0A0K6HVU3_9BURK</name>
<dbReference type="EMBL" id="CYHF01000002">
    <property type="protein sequence ID" value="CUA94913.1"/>
    <property type="molecule type" value="Genomic_DNA"/>
</dbReference>
<feature type="transmembrane region" description="Helical" evidence="5">
    <location>
        <begin position="119"/>
        <end position="146"/>
    </location>
</feature>
<dbReference type="PANTHER" id="PTHR30371">
    <property type="entry name" value="SEC-INDEPENDENT PROTEIN TRANSLOCASE PROTEIN TATC"/>
    <property type="match status" value="1"/>
</dbReference>
<organism evidence="6 7">
    <name type="scientific">Thiomonas bhubaneswarensis</name>
    <dbReference type="NCBI Taxonomy" id="339866"/>
    <lineage>
        <taxon>Bacteria</taxon>
        <taxon>Pseudomonadati</taxon>
        <taxon>Pseudomonadota</taxon>
        <taxon>Betaproteobacteria</taxon>
        <taxon>Burkholderiales</taxon>
        <taxon>Thiomonas</taxon>
    </lineage>
</organism>
<evidence type="ECO:0000313" key="6">
    <source>
        <dbReference type="EMBL" id="CUA94913.1"/>
    </source>
</evidence>
<keyword evidence="5" id="KW-0653">Protein transport</keyword>
<dbReference type="AlphaFoldDB" id="A0A0K6HVU3"/>
<dbReference type="Proteomes" id="UP000183649">
    <property type="component" value="Unassembled WGS sequence"/>
</dbReference>
<feature type="transmembrane region" description="Helical" evidence="5">
    <location>
        <begin position="207"/>
        <end position="224"/>
    </location>
</feature>
<dbReference type="PANTHER" id="PTHR30371:SF0">
    <property type="entry name" value="SEC-INDEPENDENT PROTEIN TRANSLOCASE PROTEIN TATC, CHLOROPLASTIC-RELATED"/>
    <property type="match status" value="1"/>
</dbReference>
<keyword evidence="7" id="KW-1185">Reference proteome</keyword>
<keyword evidence="5" id="KW-0813">Transport</keyword>
<evidence type="ECO:0000256" key="1">
    <source>
        <dbReference type="ARBA" id="ARBA00004141"/>
    </source>
</evidence>
<dbReference type="RefSeq" id="WP_055449717.1">
    <property type="nucleotide sequence ID" value="NZ_CYHF01000002.1"/>
</dbReference>
<reference evidence="7" key="1">
    <citation type="submission" date="2015-08" db="EMBL/GenBank/DDBJ databases">
        <authorList>
            <person name="Varghese N."/>
        </authorList>
    </citation>
    <scope>NUCLEOTIDE SEQUENCE [LARGE SCALE GENOMIC DNA]</scope>
    <source>
        <strain evidence="7">DSM 18181</strain>
    </source>
</reference>
<keyword evidence="2 5" id="KW-0812">Transmembrane</keyword>
<gene>
    <name evidence="5" type="primary">tatC</name>
    <name evidence="6" type="ORF">Ga0061069_102264</name>
</gene>
<dbReference type="InterPro" id="IPR002033">
    <property type="entry name" value="TatC"/>
</dbReference>
<feature type="transmembrane region" description="Helical" evidence="5">
    <location>
        <begin position="166"/>
        <end position="195"/>
    </location>
</feature>
<keyword evidence="4 5" id="KW-0472">Membrane</keyword>
<comment type="subunit">
    <text evidence="5">The Tat system comprises two distinct complexes: a TatABC complex, containing multiple copies of TatA, TatB and TatC subunits, and a separate TatA complex, containing only TatA subunits. Substrates initially bind to the TatABC complex, which probably triggers association of the separate TatA complex to form the active translocon.</text>
</comment>
<evidence type="ECO:0000256" key="4">
    <source>
        <dbReference type="ARBA" id="ARBA00023136"/>
    </source>
</evidence>
<sequence>MSDSKKTVTPDSPEAEQPFISHLIELRNRLIRAIAAIGVVFIVLSIYPGPSGLFDLLSHPLIAHLPKGSTMIAIGVISPFVVPIKVTLLVAFMIALPAVLYQVWAFVAPGLYTHEKRLVMPLIVSSTVLFYMGVAFCYFFVFGRLFTFIQSFAPKVITAAPDIEAYLSFMLTMFMAFGTAFEVPVVLMVLVRFGLVTVEQLKSWRSYFIVAAFIIAAIVTPPDVVSQTSLAVSMILLFEVGILAAKYLVKYSAPPSEDEQDAQSSTS</sequence>
<dbReference type="PRINTS" id="PR01840">
    <property type="entry name" value="TATCFAMILY"/>
</dbReference>
<accession>A0A0K6HVU3</accession>
<keyword evidence="3 5" id="KW-1133">Transmembrane helix</keyword>
<protein>
    <recommendedName>
        <fullName evidence="5">Sec-independent protein translocase protein TatC</fullName>
    </recommendedName>
</protein>
<dbReference type="GO" id="GO:0009977">
    <property type="term" value="F:proton motive force dependent protein transmembrane transporter activity"/>
    <property type="evidence" value="ECO:0007669"/>
    <property type="project" value="TreeGrafter"/>
</dbReference>
<feature type="transmembrane region" description="Helical" evidence="5">
    <location>
        <begin position="230"/>
        <end position="249"/>
    </location>
</feature>
<dbReference type="STRING" id="339866.GCA_001418255_00788"/>
<keyword evidence="5" id="KW-0811">Translocation</keyword>
<comment type="similarity">
    <text evidence="5">Belongs to the TatC family.</text>
</comment>
<comment type="function">
    <text evidence="5">Part of the twin-arginine translocation (Tat) system that transports large folded proteins containing a characteristic twin-arginine motif in their signal peptide across membranes. Together with TatB, TatC is part of a receptor directly interacting with Tat signal peptides.</text>
</comment>
<keyword evidence="5" id="KW-1003">Cell membrane</keyword>
<dbReference type="GO" id="GO:0065002">
    <property type="term" value="P:intracellular protein transmembrane transport"/>
    <property type="evidence" value="ECO:0007669"/>
    <property type="project" value="TreeGrafter"/>
</dbReference>
<dbReference type="HAMAP" id="MF_00902">
    <property type="entry name" value="TatC"/>
    <property type="match status" value="1"/>
</dbReference>
<evidence type="ECO:0000256" key="5">
    <source>
        <dbReference type="HAMAP-Rule" id="MF_00902"/>
    </source>
</evidence>
<evidence type="ECO:0000313" key="7">
    <source>
        <dbReference type="Proteomes" id="UP000183649"/>
    </source>
</evidence>
<evidence type="ECO:0000256" key="2">
    <source>
        <dbReference type="ARBA" id="ARBA00022692"/>
    </source>
</evidence>
<feature type="transmembrane region" description="Helical" evidence="5">
    <location>
        <begin position="30"/>
        <end position="47"/>
    </location>
</feature>
<dbReference type="GO" id="GO:0043953">
    <property type="term" value="P:protein transport by the Tat complex"/>
    <property type="evidence" value="ECO:0007669"/>
    <property type="project" value="UniProtKB-UniRule"/>
</dbReference>
<evidence type="ECO:0000256" key="3">
    <source>
        <dbReference type="ARBA" id="ARBA00022989"/>
    </source>
</evidence>
<comment type="subcellular location">
    <subcellularLocation>
        <location evidence="5">Cell membrane</location>
        <topology evidence="5">Multi-pass membrane protein</topology>
    </subcellularLocation>
    <subcellularLocation>
        <location evidence="1">Membrane</location>
        <topology evidence="1">Multi-pass membrane protein</topology>
    </subcellularLocation>
</comment>